<gene>
    <name evidence="2" type="ordered locus">TREAZ_2377</name>
</gene>
<sequence length="376" mass="42291">MELKRRIVCIALGAILALIIIAVASSCRSFGKLPSGERLDRIEDSPYYIDGSFRYPGALPVRPEPPEETGKKKKSGGMFNAIWRIMFGGKNREKPAAPLPSSKTDLFSLDPNDNLIVWMGHSSYYMQVDGKRFLVDPVFSGKALVVKAFKGSDVYKPEDIPPLDFLVISHDHWDHLDYKTVKALKEKTAKVITGLGTASHLEYWGFKNENIVELEWNESADLGGGFSTTAIATPHFSGRALKRNKTQWSAFVLETPNRTIYIGGDGGYASFFADVGMRYGPFDLAILECGQYNEQWRNSHMFPEDTAQASIDLKANKLFAVHYAKFILSTHSWDEPITRLRAVCDERGITLIHPLIGSQANFDEDEIYPRWWEGIE</sequence>
<reference evidence="3" key="1">
    <citation type="submission" date="2009-12" db="EMBL/GenBank/DDBJ databases">
        <title>Complete sequence of Treponema azotonutricium strain ZAS-9.</title>
        <authorList>
            <person name="Tetu S.G."/>
            <person name="Matson E."/>
            <person name="Ren Q."/>
            <person name="Seshadri R."/>
            <person name="Elbourne L."/>
            <person name="Hassan K.A."/>
            <person name="Durkin A."/>
            <person name="Radune D."/>
            <person name="Mohamoud Y."/>
            <person name="Shay R."/>
            <person name="Jin S."/>
            <person name="Zhang X."/>
            <person name="Lucey K."/>
            <person name="Ballor N.R."/>
            <person name="Ottesen E."/>
            <person name="Rosenthal R."/>
            <person name="Allen A."/>
            <person name="Leadbetter J.R."/>
            <person name="Paulsen I.T."/>
        </authorList>
    </citation>
    <scope>NUCLEOTIDE SEQUENCE [LARGE SCALE GENOMIC DNA]</scope>
    <source>
        <strain evidence="3">ATCC BAA-888 / DSM 13862 / ZAS-9</strain>
    </source>
</reference>
<evidence type="ECO:0000313" key="2">
    <source>
        <dbReference type="EMBL" id="AEF82781.1"/>
    </source>
</evidence>
<dbReference type="Gene3D" id="3.60.15.10">
    <property type="entry name" value="Ribonuclease Z/Hydroxyacylglutathione hydrolase-like"/>
    <property type="match status" value="1"/>
</dbReference>
<accession>F5YGE1</accession>
<dbReference type="GO" id="GO:0005737">
    <property type="term" value="C:cytoplasm"/>
    <property type="evidence" value="ECO:0007669"/>
    <property type="project" value="TreeGrafter"/>
</dbReference>
<organism evidence="2 3">
    <name type="scientific">Leadbettera azotonutricia (strain ATCC BAA-888 / DSM 13862 / ZAS-9)</name>
    <name type="common">Treponema azotonutricium</name>
    <dbReference type="NCBI Taxonomy" id="545695"/>
    <lineage>
        <taxon>Bacteria</taxon>
        <taxon>Pseudomonadati</taxon>
        <taxon>Spirochaetota</taxon>
        <taxon>Spirochaetia</taxon>
        <taxon>Spirochaetales</taxon>
        <taxon>Breznakiellaceae</taxon>
        <taxon>Leadbettera</taxon>
    </lineage>
</organism>
<dbReference type="Proteomes" id="UP000009222">
    <property type="component" value="Chromosome"/>
</dbReference>
<feature type="domain" description="Metallo-beta-lactamase" evidence="1">
    <location>
        <begin position="120"/>
        <end position="322"/>
    </location>
</feature>
<dbReference type="OrthoDB" id="9805728at2"/>
<dbReference type="PANTHER" id="PTHR15032:SF4">
    <property type="entry name" value="N-ACYL-PHOSPHATIDYLETHANOLAMINE-HYDROLYZING PHOSPHOLIPASE D"/>
    <property type="match status" value="1"/>
</dbReference>
<dbReference type="InParanoid" id="F5YGE1"/>
<dbReference type="HOGENOM" id="CLU_020884_0_2_12"/>
<dbReference type="SUPFAM" id="SSF56281">
    <property type="entry name" value="Metallo-hydrolase/oxidoreductase"/>
    <property type="match status" value="1"/>
</dbReference>
<dbReference type="SMART" id="SM00849">
    <property type="entry name" value="Lactamase_B"/>
    <property type="match status" value="1"/>
</dbReference>
<dbReference type="AlphaFoldDB" id="F5YGE1"/>
<dbReference type="EMBL" id="CP001841">
    <property type="protein sequence ID" value="AEF82781.1"/>
    <property type="molecule type" value="Genomic_DNA"/>
</dbReference>
<dbReference type="InterPro" id="IPR001279">
    <property type="entry name" value="Metallo-B-lactamas"/>
</dbReference>
<dbReference type="PROSITE" id="PS51257">
    <property type="entry name" value="PROKAR_LIPOPROTEIN"/>
    <property type="match status" value="1"/>
</dbReference>
<dbReference type="InterPro" id="IPR036866">
    <property type="entry name" value="RibonucZ/Hydroxyglut_hydro"/>
</dbReference>
<dbReference type="PANTHER" id="PTHR15032">
    <property type="entry name" value="N-ACYL-PHOSPHATIDYLETHANOLAMINE-HYDROLYZING PHOSPHOLIPASE D"/>
    <property type="match status" value="1"/>
</dbReference>
<name>F5YGE1_LEAAZ</name>
<dbReference type="eggNOG" id="COG2220">
    <property type="taxonomic scope" value="Bacteria"/>
</dbReference>
<dbReference type="RefSeq" id="WP_015713137.1">
    <property type="nucleotide sequence ID" value="NC_015577.1"/>
</dbReference>
<keyword evidence="3" id="KW-1185">Reference proteome</keyword>
<protein>
    <submittedName>
        <fullName evidence="2">Beta-lactamase domain protein</fullName>
    </submittedName>
</protein>
<reference evidence="2 3" key="2">
    <citation type="journal article" date="2011" name="ISME J.">
        <title>RNA-seq reveals cooperative metabolic interactions between two termite-gut spirochete species in co-culture.</title>
        <authorList>
            <person name="Rosenthal A.Z."/>
            <person name="Matson E.G."/>
            <person name="Eldar A."/>
            <person name="Leadbetter J.R."/>
        </authorList>
    </citation>
    <scope>NUCLEOTIDE SEQUENCE [LARGE SCALE GENOMIC DNA]</scope>
    <source>
        <strain evidence="3">ATCC BAA-888 / DSM 13862 / ZAS-9</strain>
    </source>
</reference>
<evidence type="ECO:0000313" key="3">
    <source>
        <dbReference type="Proteomes" id="UP000009222"/>
    </source>
</evidence>
<dbReference type="Pfam" id="PF12706">
    <property type="entry name" value="Lactamase_B_2"/>
    <property type="match status" value="1"/>
</dbReference>
<dbReference type="KEGG" id="taz:TREAZ_2377"/>
<proteinExistence type="predicted"/>
<evidence type="ECO:0000259" key="1">
    <source>
        <dbReference type="SMART" id="SM00849"/>
    </source>
</evidence>